<keyword evidence="2" id="KW-1185">Reference proteome</keyword>
<evidence type="ECO:0000313" key="1">
    <source>
        <dbReference type="Ensembl" id="ENSEBUP00000004926.1"/>
    </source>
</evidence>
<dbReference type="SUPFAM" id="SSF53649">
    <property type="entry name" value="Alkaline phosphatase-like"/>
    <property type="match status" value="1"/>
</dbReference>
<dbReference type="Gene3D" id="3.40.720.10">
    <property type="entry name" value="Alkaline Phosphatase, subunit A"/>
    <property type="match status" value="1"/>
</dbReference>
<dbReference type="GeneTree" id="ENSGT00940000163876"/>
<dbReference type="Ensembl" id="ENSEBUT00000005364.1">
    <property type="protein sequence ID" value="ENSEBUP00000004926.1"/>
    <property type="gene ID" value="ENSEBUG00000003416.1"/>
</dbReference>
<evidence type="ECO:0000313" key="2">
    <source>
        <dbReference type="Proteomes" id="UP000694388"/>
    </source>
</evidence>
<reference evidence="1" key="2">
    <citation type="submission" date="2025-09" db="UniProtKB">
        <authorList>
            <consortium name="Ensembl"/>
        </authorList>
    </citation>
    <scope>IDENTIFICATION</scope>
</reference>
<dbReference type="Gene3D" id="3.30.1360.180">
    <property type="match status" value="1"/>
</dbReference>
<dbReference type="OMA" id="PDKICHA"/>
<dbReference type="PANTHER" id="PTHR10151">
    <property type="entry name" value="ECTONUCLEOTIDE PYROPHOSPHATASE/PHOSPHODIESTERASE"/>
    <property type="match status" value="1"/>
</dbReference>
<dbReference type="InterPro" id="IPR017850">
    <property type="entry name" value="Alkaline_phosphatase_core_sf"/>
</dbReference>
<reference evidence="1" key="1">
    <citation type="submission" date="2025-08" db="UniProtKB">
        <authorList>
            <consortium name="Ensembl"/>
        </authorList>
    </citation>
    <scope>IDENTIFICATION</scope>
</reference>
<sequence>MDHQAELGVRAKYVIPPFVTMTSPSHFTIVTGQHEENHGVIHNKFFNPETGVIKSFEATLNISEWWDHGALPIWITAQNQGLLTGSVHYPGGGATYGMKKANRAVVQPPRFDYGDEKLWKECADKALNWLQGVESDGKLSSEVQALDFVSLYFGEPDHTGHVYGPESSKIRELVTKLDGLVGYIVSEISARGLQESLNVILTSDHGMTRVKPHPEIVLSKYIDFKTEVDFYILNYGPSGLIYPKPGKEDIVYQKLHGAHPGLNVYRKEDFPKKYHYAGSDRILPIIVYGDPGYLVNGKIIMQWMNGQHGYDSEEPDMRMFFRAWGPNFKQSYVAEPFEVVHVYALMCTLLGFEPGPCDSNATVTADMLN</sequence>
<name>A0A8C4NL77_EPTBU</name>
<dbReference type="PANTHER" id="PTHR10151:SF126">
    <property type="entry name" value="ECTONUCLEOTIDE PYROPHOSPHATASE_PHOSPHODIESTERASE FAMILY MEMBER 7-LIKE"/>
    <property type="match status" value="1"/>
</dbReference>
<dbReference type="Proteomes" id="UP000694388">
    <property type="component" value="Unplaced"/>
</dbReference>
<dbReference type="CDD" id="cd16018">
    <property type="entry name" value="Enpp"/>
    <property type="match status" value="1"/>
</dbReference>
<dbReference type="InterPro" id="IPR002591">
    <property type="entry name" value="Phosphodiest/P_Trfase"/>
</dbReference>
<proteinExistence type="predicted"/>
<protein>
    <submittedName>
        <fullName evidence="1">Zgc:153896</fullName>
    </submittedName>
</protein>
<dbReference type="Pfam" id="PF01663">
    <property type="entry name" value="Phosphodiest"/>
    <property type="match status" value="1"/>
</dbReference>
<organism evidence="1 2">
    <name type="scientific">Eptatretus burgeri</name>
    <name type="common">Inshore hagfish</name>
    <dbReference type="NCBI Taxonomy" id="7764"/>
    <lineage>
        <taxon>Eukaryota</taxon>
        <taxon>Metazoa</taxon>
        <taxon>Chordata</taxon>
        <taxon>Craniata</taxon>
        <taxon>Vertebrata</taxon>
        <taxon>Cyclostomata</taxon>
        <taxon>Myxini</taxon>
        <taxon>Myxiniformes</taxon>
        <taxon>Myxinidae</taxon>
        <taxon>Eptatretinae</taxon>
        <taxon>Eptatretus</taxon>
    </lineage>
</organism>
<dbReference type="AlphaFoldDB" id="A0A8C4NL77"/>
<accession>A0A8C4NL77</accession>